<feature type="domain" description="C2H2-type" evidence="14">
    <location>
        <begin position="872"/>
        <end position="901"/>
    </location>
</feature>
<feature type="domain" description="C2H2-type" evidence="14">
    <location>
        <begin position="1126"/>
        <end position="1154"/>
    </location>
</feature>
<feature type="compositionally biased region" description="Polar residues" evidence="13">
    <location>
        <begin position="469"/>
        <end position="482"/>
    </location>
</feature>
<proteinExistence type="inferred from homology"/>
<name>A0A4W5KYZ5_9TELE</name>
<dbReference type="Proteomes" id="UP000314982">
    <property type="component" value="Unassembled WGS sequence"/>
</dbReference>
<evidence type="ECO:0000256" key="9">
    <source>
        <dbReference type="ARBA" id="ARBA00023125"/>
    </source>
</evidence>
<feature type="region of interest" description="Disordered" evidence="13">
    <location>
        <begin position="215"/>
        <end position="266"/>
    </location>
</feature>
<feature type="region of interest" description="Disordered" evidence="13">
    <location>
        <begin position="73"/>
        <end position="96"/>
    </location>
</feature>
<evidence type="ECO:0000259" key="14">
    <source>
        <dbReference type="PROSITE" id="PS50157"/>
    </source>
</evidence>
<feature type="compositionally biased region" description="Basic and acidic residues" evidence="13">
    <location>
        <begin position="1196"/>
        <end position="1210"/>
    </location>
</feature>
<dbReference type="InterPro" id="IPR041697">
    <property type="entry name" value="Znf-C2H2_11"/>
</dbReference>
<dbReference type="GO" id="GO:0005634">
    <property type="term" value="C:nucleus"/>
    <property type="evidence" value="ECO:0007669"/>
    <property type="project" value="UniProtKB-SubCell"/>
</dbReference>
<evidence type="ECO:0000256" key="5">
    <source>
        <dbReference type="ARBA" id="ARBA00022737"/>
    </source>
</evidence>
<reference evidence="16" key="1">
    <citation type="submission" date="2018-06" db="EMBL/GenBank/DDBJ databases">
        <title>Genome assembly of Danube salmon.</title>
        <authorList>
            <person name="Macqueen D.J."/>
            <person name="Gundappa M.K."/>
        </authorList>
    </citation>
    <scope>NUCLEOTIDE SEQUENCE [LARGE SCALE GENOMIC DNA]</scope>
</reference>
<dbReference type="PROSITE" id="PS50157">
    <property type="entry name" value="ZINC_FINGER_C2H2_2"/>
    <property type="match status" value="4"/>
</dbReference>
<dbReference type="SMART" id="SM00355">
    <property type="entry name" value="ZnF_C2H2"/>
    <property type="match status" value="10"/>
</dbReference>
<dbReference type="Pfam" id="PF13894">
    <property type="entry name" value="zf-C2H2_4"/>
    <property type="match status" value="1"/>
</dbReference>
<evidence type="ECO:0000256" key="11">
    <source>
        <dbReference type="ARBA" id="ARBA00023242"/>
    </source>
</evidence>
<keyword evidence="6 12" id="KW-0863">Zinc-finger</keyword>
<dbReference type="PANTHER" id="PTHR47222:SF1">
    <property type="entry name" value="ZINC FINGER PROTEIN 592"/>
    <property type="match status" value="1"/>
</dbReference>
<feature type="compositionally biased region" description="Low complexity" evidence="13">
    <location>
        <begin position="142"/>
        <end position="157"/>
    </location>
</feature>
<feature type="compositionally biased region" description="Basic and acidic residues" evidence="13">
    <location>
        <begin position="215"/>
        <end position="249"/>
    </location>
</feature>
<dbReference type="GO" id="GO:0003677">
    <property type="term" value="F:DNA binding"/>
    <property type="evidence" value="ECO:0007669"/>
    <property type="project" value="UniProtKB-KW"/>
</dbReference>
<evidence type="ECO:0000256" key="3">
    <source>
        <dbReference type="ARBA" id="ARBA00006991"/>
    </source>
</evidence>
<protein>
    <recommendedName>
        <fullName evidence="14">C2H2-type domain-containing protein</fullName>
    </recommendedName>
</protein>
<keyword evidence="5" id="KW-0677">Repeat</keyword>
<feature type="compositionally biased region" description="Low complexity" evidence="13">
    <location>
        <begin position="326"/>
        <end position="335"/>
    </location>
</feature>
<sequence length="1229" mass="135673">MGDMKTPDFDDLLAAFDIPDATSLDAKEPIQESHDEAEGQLKHTEMCMEDSVSVHQAVGASDVPAVSVIVKNTSHQESSDSGGEGPHFGYPLQNGFRGSGASMDSHQIGHCGSKSFVCALKGDGSRGLLGKTPIQKKPEGTPSFSQSFSQFSPISSPESEDTPSNGFDVHPKQERPYFPAASIFMSAEPPMSDNQKKQLSYSMFDQCHKVDCEELENLPRSKGESTKAKDTRTEVKPDSNASDQKDNGDCHSSAVLPPNDHNIESSSNNIVATSKMPTSHPCVKTPTSKLSSCLEALVALNARNYPSEPPNSGDLSVAQDGTMNVSPKMPMSPQSPRSPPEAVKRLMKPPDSPVSICSDSSGKGSLASGSPPAIPRVRIKTIKTTTGQIQRTVTSVVPDSENEEVLSVESSPSQRSIVEEAYSSLSPYPSHNVISDIIVDMPVKSTPVGILPSKVTDDKLKGNSKRSRPMQSPTIFHNTSSPVMRPMPVAQHGPSIQKRISSVQTGNSPNASFLPKAMHLANLNLVPHSVAASVAARSTSHQQNQQHALSSSMVCSTVPLVHQVKKAAPNPCAAIPSTAAGTLNRLLNNANPVPTFVPNLNPPPESNIHLPPRGYCCLECGDSFGVERSLAYHYGRRSVHIEVACTHCAKTMVFFNKCALLAHAREHKNKGVVMQCTQLSMKPIAEGQMFVPLLAESSVHVGSHVPPLSSPKSQPVMPLYADKVIRHRLRCLECNKQLSDYRGLAGHYQRLSEEMEGLVSQVIMTCSISLAPFSKSFFSFRCLHCDMVFMSFNVQKSHIEEKHCEVFYKCTICPVAFKSSDGCQMHLTTKHNASIVSPQFIFKCSCETVFKKKQLLLQHFHQNVKKLATCVFKCPECTSIFTQKQSLMQHFKVCHHPEIQPSHIDIKWEVEKSTKPTEITAQHQDVTSAFHQPKVNTPIKHSDANRKRANLAARDRKTNPKNAGWTCGECLHWLPDREVYVSHMKNNHGRSLKRYPCRQCERSFNSSTSLRRHIRNDHDGKRTFTCWYCTDERTTFTTNIMLKNHISLMHGIKNPDLSLSKLTPLDTSKRPAVASQREWEDGAAIEGSSTKRLKSHFRCAKPGFTTEDGTQFQQHIPPHKTDKNSPQCLHCGLCFASRLSLNRHLFIVHKVKEPEEEKKEMMDVEYESRKKQEEDVGKTVGGNEGEDLPPPLVKFDPSREGDPTRLHCETAVRPSTFKSTYSTDLEIHG</sequence>
<evidence type="ECO:0000256" key="10">
    <source>
        <dbReference type="ARBA" id="ARBA00023163"/>
    </source>
</evidence>
<feature type="compositionally biased region" description="Basic and acidic residues" evidence="13">
    <location>
        <begin position="1167"/>
        <end position="1177"/>
    </location>
</feature>
<dbReference type="AlphaFoldDB" id="A0A4W5KYZ5"/>
<comment type="subcellular location">
    <subcellularLocation>
        <location evidence="2">Nucleus</location>
    </subcellularLocation>
</comment>
<feature type="region of interest" description="Disordered" evidence="13">
    <location>
        <begin position="129"/>
        <end position="173"/>
    </location>
</feature>
<evidence type="ECO:0000256" key="6">
    <source>
        <dbReference type="ARBA" id="ARBA00022771"/>
    </source>
</evidence>
<dbReference type="InterPro" id="IPR045914">
    <property type="entry name" value="Zn532-like"/>
</dbReference>
<dbReference type="Ensembl" id="ENSHHUT00000017806.1">
    <property type="protein sequence ID" value="ENSHHUP00000017176.1"/>
    <property type="gene ID" value="ENSHHUG00000010651.1"/>
</dbReference>
<organism evidence="15 16">
    <name type="scientific">Hucho hucho</name>
    <name type="common">huchen</name>
    <dbReference type="NCBI Taxonomy" id="62062"/>
    <lineage>
        <taxon>Eukaryota</taxon>
        <taxon>Metazoa</taxon>
        <taxon>Chordata</taxon>
        <taxon>Craniata</taxon>
        <taxon>Vertebrata</taxon>
        <taxon>Euteleostomi</taxon>
        <taxon>Actinopterygii</taxon>
        <taxon>Neopterygii</taxon>
        <taxon>Teleostei</taxon>
        <taxon>Protacanthopterygii</taxon>
        <taxon>Salmoniformes</taxon>
        <taxon>Salmonidae</taxon>
        <taxon>Salmoninae</taxon>
        <taxon>Hucho</taxon>
    </lineage>
</organism>
<keyword evidence="16" id="KW-1185">Reference proteome</keyword>
<dbReference type="PROSITE" id="PS00028">
    <property type="entry name" value="ZINC_FINGER_C2H2_1"/>
    <property type="match status" value="5"/>
</dbReference>
<keyword evidence="10" id="KW-0804">Transcription</keyword>
<feature type="region of interest" description="Disordered" evidence="13">
    <location>
        <begin position="304"/>
        <end position="374"/>
    </location>
</feature>
<dbReference type="STRING" id="62062.ENSHHUP00000017176"/>
<evidence type="ECO:0000313" key="16">
    <source>
        <dbReference type="Proteomes" id="UP000314982"/>
    </source>
</evidence>
<accession>A0A4W5KYZ5</accession>
<dbReference type="InterPro" id="IPR057356">
    <property type="entry name" value="Znf-C2H2_ZNF592"/>
</dbReference>
<keyword evidence="9" id="KW-0238">DNA-binding</keyword>
<dbReference type="PANTHER" id="PTHR47222">
    <property type="entry name" value="ZINC FINGER PROTEIN 532-RELATED"/>
    <property type="match status" value="1"/>
</dbReference>
<feature type="domain" description="C2H2-type" evidence="14">
    <location>
        <begin position="615"/>
        <end position="640"/>
    </location>
</feature>
<evidence type="ECO:0000256" key="8">
    <source>
        <dbReference type="ARBA" id="ARBA00023015"/>
    </source>
</evidence>
<evidence type="ECO:0000256" key="7">
    <source>
        <dbReference type="ARBA" id="ARBA00022833"/>
    </source>
</evidence>
<comment type="similarity">
    <text evidence="3">Belongs to the krueppel C2H2-type zinc-finger protein family.</text>
</comment>
<evidence type="ECO:0000256" key="12">
    <source>
        <dbReference type="PROSITE-ProRule" id="PRU00042"/>
    </source>
</evidence>
<keyword evidence="4" id="KW-0479">Metal-binding</keyword>
<dbReference type="GO" id="GO:0008270">
    <property type="term" value="F:zinc ion binding"/>
    <property type="evidence" value="ECO:0007669"/>
    <property type="project" value="UniProtKB-KW"/>
</dbReference>
<feature type="domain" description="C2H2-type" evidence="14">
    <location>
        <begin position="995"/>
        <end position="1023"/>
    </location>
</feature>
<reference evidence="15" key="3">
    <citation type="submission" date="2025-09" db="UniProtKB">
        <authorList>
            <consortium name="Ensembl"/>
        </authorList>
    </citation>
    <scope>IDENTIFICATION</scope>
</reference>
<dbReference type="GeneTree" id="ENSGT00940000154437"/>
<reference evidence="15" key="2">
    <citation type="submission" date="2025-08" db="UniProtKB">
        <authorList>
            <consortium name="Ensembl"/>
        </authorList>
    </citation>
    <scope>IDENTIFICATION</scope>
</reference>
<evidence type="ECO:0000256" key="1">
    <source>
        <dbReference type="ARBA" id="ARBA00003767"/>
    </source>
</evidence>
<dbReference type="Pfam" id="PF25412">
    <property type="entry name" value="zf-C2H2_ZNF592"/>
    <property type="match status" value="1"/>
</dbReference>
<dbReference type="SUPFAM" id="SSF57667">
    <property type="entry name" value="beta-beta-alpha zinc fingers"/>
    <property type="match status" value="1"/>
</dbReference>
<keyword evidence="8" id="KW-0805">Transcription regulation</keyword>
<keyword evidence="11" id="KW-0539">Nucleus</keyword>
<feature type="region of interest" description="Disordered" evidence="13">
    <location>
        <begin position="1167"/>
        <end position="1211"/>
    </location>
</feature>
<evidence type="ECO:0000256" key="4">
    <source>
        <dbReference type="ARBA" id="ARBA00022723"/>
    </source>
</evidence>
<evidence type="ECO:0000256" key="2">
    <source>
        <dbReference type="ARBA" id="ARBA00004123"/>
    </source>
</evidence>
<keyword evidence="7" id="KW-0862">Zinc</keyword>
<evidence type="ECO:0000313" key="15">
    <source>
        <dbReference type="Ensembl" id="ENSHHUP00000017176.1"/>
    </source>
</evidence>
<dbReference type="InterPro" id="IPR013087">
    <property type="entry name" value="Znf_C2H2_type"/>
</dbReference>
<evidence type="ECO:0000256" key="13">
    <source>
        <dbReference type="SAM" id="MobiDB-lite"/>
    </source>
</evidence>
<dbReference type="Pfam" id="PF16622">
    <property type="entry name" value="zf-C2H2_11"/>
    <property type="match status" value="1"/>
</dbReference>
<feature type="region of interest" description="Disordered" evidence="13">
    <location>
        <begin position="454"/>
        <end position="485"/>
    </location>
</feature>
<comment type="function">
    <text evidence="1">May be involved in transcriptional regulation.</text>
</comment>
<dbReference type="Gene3D" id="3.30.160.60">
    <property type="entry name" value="Classic Zinc Finger"/>
    <property type="match status" value="3"/>
</dbReference>
<dbReference type="InterPro" id="IPR036236">
    <property type="entry name" value="Znf_C2H2_sf"/>
</dbReference>